<reference evidence="7 8" key="1">
    <citation type="submission" date="2016-10" db="EMBL/GenBank/DDBJ databases">
        <authorList>
            <person name="de Groot N.N."/>
        </authorList>
    </citation>
    <scope>NUCLEOTIDE SEQUENCE [LARGE SCALE GENOMIC DNA]</scope>
    <source>
        <strain evidence="7 8">DSM 44945</strain>
    </source>
</reference>
<sequence>MDPRLVNLPGFPLVRREEGVPLNQYIDAQLRKRIRTITLWVGFLLFTLLILWLLLPYKPLIAGIFAGGLVSLHHVIHIAHRLKRAGEMVLAGATPRGTGMVYRILSLMVPLLIALRHPEWIHPWSIFLGLPIGYAVAIAVEIFQLRADRKGGKADWN</sequence>
<dbReference type="STRING" id="201973.SAMN04488025_105116"/>
<keyword evidence="5 6" id="KW-0472">Membrane</keyword>
<dbReference type="GO" id="GO:0005886">
    <property type="term" value="C:plasma membrane"/>
    <property type="evidence" value="ECO:0007669"/>
    <property type="project" value="UniProtKB-SubCell"/>
</dbReference>
<comment type="subcellular location">
    <subcellularLocation>
        <location evidence="1">Cell membrane</location>
        <topology evidence="1">Multi-pass membrane protein</topology>
    </subcellularLocation>
</comment>
<dbReference type="Proteomes" id="UP000198661">
    <property type="component" value="Unassembled WGS sequence"/>
</dbReference>
<keyword evidence="4 6" id="KW-1133">Transmembrane helix</keyword>
<keyword evidence="8" id="KW-1185">Reference proteome</keyword>
<evidence type="ECO:0000256" key="2">
    <source>
        <dbReference type="ARBA" id="ARBA00022475"/>
    </source>
</evidence>
<feature type="transmembrane region" description="Helical" evidence="6">
    <location>
        <begin position="61"/>
        <end position="79"/>
    </location>
</feature>
<evidence type="ECO:0000256" key="4">
    <source>
        <dbReference type="ARBA" id="ARBA00022989"/>
    </source>
</evidence>
<dbReference type="OrthoDB" id="2355635at2"/>
<accession>A0A1I2LKX3</accession>
<feature type="transmembrane region" description="Helical" evidence="6">
    <location>
        <begin position="124"/>
        <end position="143"/>
    </location>
</feature>
<evidence type="ECO:0000256" key="6">
    <source>
        <dbReference type="SAM" id="Phobius"/>
    </source>
</evidence>
<feature type="transmembrane region" description="Helical" evidence="6">
    <location>
        <begin position="100"/>
        <end position="118"/>
    </location>
</feature>
<name>A0A1I2LKX3_9BACL</name>
<keyword evidence="2" id="KW-1003">Cell membrane</keyword>
<evidence type="ECO:0000313" key="8">
    <source>
        <dbReference type="Proteomes" id="UP000198661"/>
    </source>
</evidence>
<keyword evidence="3 6" id="KW-0812">Transmembrane</keyword>
<dbReference type="AlphaFoldDB" id="A0A1I2LKX3"/>
<dbReference type="RefSeq" id="WP_092036254.1">
    <property type="nucleotide sequence ID" value="NZ_FOOK01000005.1"/>
</dbReference>
<dbReference type="Pfam" id="PF03899">
    <property type="entry name" value="ATP-synt_I"/>
    <property type="match status" value="1"/>
</dbReference>
<evidence type="ECO:0000256" key="1">
    <source>
        <dbReference type="ARBA" id="ARBA00004651"/>
    </source>
</evidence>
<dbReference type="EMBL" id="FOOK01000005">
    <property type="protein sequence ID" value="SFF79944.1"/>
    <property type="molecule type" value="Genomic_DNA"/>
</dbReference>
<gene>
    <name evidence="7" type="ORF">SAMN04488025_105116</name>
</gene>
<organism evidence="7 8">
    <name type="scientific">Planifilum fulgidum</name>
    <dbReference type="NCBI Taxonomy" id="201973"/>
    <lineage>
        <taxon>Bacteria</taxon>
        <taxon>Bacillati</taxon>
        <taxon>Bacillota</taxon>
        <taxon>Bacilli</taxon>
        <taxon>Bacillales</taxon>
        <taxon>Thermoactinomycetaceae</taxon>
        <taxon>Planifilum</taxon>
    </lineage>
</organism>
<evidence type="ECO:0000313" key="7">
    <source>
        <dbReference type="EMBL" id="SFF79944.1"/>
    </source>
</evidence>
<evidence type="ECO:0000256" key="3">
    <source>
        <dbReference type="ARBA" id="ARBA00022692"/>
    </source>
</evidence>
<evidence type="ECO:0000256" key="5">
    <source>
        <dbReference type="ARBA" id="ARBA00023136"/>
    </source>
</evidence>
<protein>
    <submittedName>
        <fullName evidence="7">ATP synthase I chain</fullName>
    </submittedName>
</protein>
<proteinExistence type="predicted"/>
<feature type="transmembrane region" description="Helical" evidence="6">
    <location>
        <begin position="37"/>
        <end position="55"/>
    </location>
</feature>
<dbReference type="InterPro" id="IPR005598">
    <property type="entry name" value="ATP_synth_I"/>
</dbReference>